<proteinExistence type="inferred from homology"/>
<evidence type="ECO:0000256" key="1">
    <source>
        <dbReference type="ARBA" id="ARBA00009981"/>
    </source>
</evidence>
<dbReference type="InterPro" id="IPR006442">
    <property type="entry name" value="Antitoxin_Phd/YefM"/>
</dbReference>
<protein>
    <recommendedName>
        <fullName evidence="2">Antitoxin</fullName>
    </recommendedName>
</protein>
<name>A0A849A8Y8_9ACTN</name>
<dbReference type="SUPFAM" id="SSF143120">
    <property type="entry name" value="YefM-like"/>
    <property type="match status" value="1"/>
</dbReference>
<dbReference type="Pfam" id="PF02604">
    <property type="entry name" value="PhdYeFM_antitox"/>
    <property type="match status" value="1"/>
</dbReference>
<organism evidence="3 4">
    <name type="scientific">Nakamurella aerolata</name>
    <dbReference type="NCBI Taxonomy" id="1656892"/>
    <lineage>
        <taxon>Bacteria</taxon>
        <taxon>Bacillati</taxon>
        <taxon>Actinomycetota</taxon>
        <taxon>Actinomycetes</taxon>
        <taxon>Nakamurellales</taxon>
        <taxon>Nakamurellaceae</taxon>
        <taxon>Nakamurella</taxon>
    </lineage>
</organism>
<dbReference type="RefSeq" id="WP_171200715.1">
    <property type="nucleotide sequence ID" value="NZ_JABEND010000009.1"/>
</dbReference>
<comment type="function">
    <text evidence="2">Antitoxin component of a type II toxin-antitoxin (TA) system.</text>
</comment>
<dbReference type="Gene3D" id="3.40.1620.10">
    <property type="entry name" value="YefM-like domain"/>
    <property type="match status" value="1"/>
</dbReference>
<dbReference type="AlphaFoldDB" id="A0A849A8Y8"/>
<dbReference type="InterPro" id="IPR051416">
    <property type="entry name" value="phD-YefM_TA_antitoxins"/>
</dbReference>
<evidence type="ECO:0000256" key="2">
    <source>
        <dbReference type="RuleBase" id="RU362080"/>
    </source>
</evidence>
<dbReference type="InterPro" id="IPR036165">
    <property type="entry name" value="YefM-like_sf"/>
</dbReference>
<dbReference type="Proteomes" id="UP000562984">
    <property type="component" value="Unassembled WGS sequence"/>
</dbReference>
<dbReference type="PANTHER" id="PTHR35377">
    <property type="entry name" value="ANTITOXIN VAPB49-RELATED-RELATED"/>
    <property type="match status" value="1"/>
</dbReference>
<reference evidence="3 4" key="1">
    <citation type="submission" date="2020-05" db="EMBL/GenBank/DDBJ databases">
        <title>Nakamurella sp. DB0629 isolated from air conditioner.</title>
        <authorList>
            <person name="Kim D.H."/>
            <person name="Kim D.-U."/>
        </authorList>
    </citation>
    <scope>NUCLEOTIDE SEQUENCE [LARGE SCALE GENOMIC DNA]</scope>
    <source>
        <strain evidence="3 4">DB0629</strain>
    </source>
</reference>
<gene>
    <name evidence="3" type="ORF">HKD39_15140</name>
</gene>
<accession>A0A849A8Y8</accession>
<keyword evidence="4" id="KW-1185">Reference proteome</keyword>
<evidence type="ECO:0000313" key="4">
    <source>
        <dbReference type="Proteomes" id="UP000562984"/>
    </source>
</evidence>
<comment type="similarity">
    <text evidence="1 2">Belongs to the phD/YefM antitoxin family.</text>
</comment>
<comment type="caution">
    <text evidence="3">The sequence shown here is derived from an EMBL/GenBank/DDBJ whole genome shotgun (WGS) entry which is preliminary data.</text>
</comment>
<evidence type="ECO:0000313" key="3">
    <source>
        <dbReference type="EMBL" id="NNG37019.1"/>
    </source>
</evidence>
<dbReference type="EMBL" id="JABEND010000009">
    <property type="protein sequence ID" value="NNG37019.1"/>
    <property type="molecule type" value="Genomic_DNA"/>
</dbReference>
<sequence length="75" mass="8378">MAATVKVQHAKTHLSALLARVEAGEEIVIARGDRQVARLVPVNPRAPRPLGFVSYRLPDTFFEPLDDNELAAWER</sequence>